<protein>
    <submittedName>
        <fullName evidence="1">Uncharacterized protein</fullName>
    </submittedName>
</protein>
<proteinExistence type="evidence at transcript level"/>
<evidence type="ECO:0000313" key="1">
    <source>
        <dbReference type="EMBL" id="ACG41368.1"/>
    </source>
</evidence>
<organism evidence="1">
    <name type="scientific">Zea mays</name>
    <name type="common">Maize</name>
    <dbReference type="NCBI Taxonomy" id="4577"/>
    <lineage>
        <taxon>Eukaryota</taxon>
        <taxon>Viridiplantae</taxon>
        <taxon>Streptophyta</taxon>
        <taxon>Embryophyta</taxon>
        <taxon>Tracheophyta</taxon>
        <taxon>Spermatophyta</taxon>
        <taxon>Magnoliopsida</taxon>
        <taxon>Liliopsida</taxon>
        <taxon>Poales</taxon>
        <taxon>Poaceae</taxon>
        <taxon>PACMAD clade</taxon>
        <taxon>Panicoideae</taxon>
        <taxon>Andropogonodae</taxon>
        <taxon>Andropogoneae</taxon>
        <taxon>Tripsacinae</taxon>
        <taxon>Zea</taxon>
    </lineage>
</organism>
<dbReference type="AlphaFoldDB" id="B6TW85"/>
<accession>B6TW85</accession>
<reference evidence="1" key="1">
    <citation type="journal article" date="2009" name="Plant Mol. Biol.">
        <title>Insights into corn genes derived from large-scale cDNA sequencing.</title>
        <authorList>
            <person name="Alexandrov N.N."/>
            <person name="Brover V.V."/>
            <person name="Freidin S."/>
            <person name="Troukhan M.E."/>
            <person name="Tatarinova T.V."/>
            <person name="Zhang H."/>
            <person name="Swaller T.J."/>
            <person name="Lu Y.P."/>
            <person name="Bouck J."/>
            <person name="Flavell R.B."/>
            <person name="Feldmann K.A."/>
        </authorList>
    </citation>
    <scope>NUCLEOTIDE SEQUENCE</scope>
</reference>
<dbReference type="Gene3D" id="3.40.50.2000">
    <property type="entry name" value="Glycogen Phosphorylase B"/>
    <property type="match status" value="2"/>
</dbReference>
<dbReference type="SUPFAM" id="SSF53756">
    <property type="entry name" value="UDP-Glycosyltransferase/glycogen phosphorylase"/>
    <property type="match status" value="1"/>
</dbReference>
<dbReference type="ExpressionAtlas" id="B6TW85">
    <property type="expression patterns" value="baseline and differential"/>
</dbReference>
<dbReference type="EMBL" id="EU969250">
    <property type="protein sequence ID" value="ACG41368.1"/>
    <property type="molecule type" value="mRNA"/>
</dbReference>
<name>B6TW85_MAIZE</name>
<sequence length="131" mass="14193">MASIAGSSAFSFARPVKAINTNSLAFSPARKGNTFLRLQPMPMRSVSCAAKKDTDLIGRAAVAERVRSAMADEELRGRAGRVGERARRAVEAGGSSYEAVGALLEDVLRPQRQVQDLDAVRETRRDAEIFN</sequence>